<feature type="compositionally biased region" description="Polar residues" evidence="1">
    <location>
        <begin position="947"/>
        <end position="989"/>
    </location>
</feature>
<feature type="transmembrane region" description="Helical" evidence="2">
    <location>
        <begin position="400"/>
        <end position="417"/>
    </location>
</feature>
<comment type="caution">
    <text evidence="4">The sequence shown here is derived from an EMBL/GenBank/DDBJ whole genome shotgun (WGS) entry which is preliminary data.</text>
</comment>
<feature type="transmembrane region" description="Helical" evidence="2">
    <location>
        <begin position="311"/>
        <end position="335"/>
    </location>
</feature>
<feature type="compositionally biased region" description="Polar residues" evidence="1">
    <location>
        <begin position="865"/>
        <end position="897"/>
    </location>
</feature>
<organism evidence="4 5">
    <name type="scientific">Lactobacillus johnsonii</name>
    <dbReference type="NCBI Taxonomy" id="33959"/>
    <lineage>
        <taxon>Bacteria</taxon>
        <taxon>Bacillati</taxon>
        <taxon>Bacillota</taxon>
        <taxon>Bacilli</taxon>
        <taxon>Lactobacillales</taxon>
        <taxon>Lactobacillaceae</taxon>
        <taxon>Lactobacillus</taxon>
    </lineage>
</organism>
<dbReference type="InterPro" id="IPR058521">
    <property type="entry name" value="DUF8208"/>
</dbReference>
<feature type="compositionally biased region" description="Basic and acidic residues" evidence="1">
    <location>
        <begin position="713"/>
        <end position="722"/>
    </location>
</feature>
<feature type="compositionally biased region" description="Polar residues" evidence="1">
    <location>
        <begin position="825"/>
        <end position="847"/>
    </location>
</feature>
<keyword evidence="2" id="KW-0472">Membrane</keyword>
<dbReference type="EMBL" id="NIBD01000002">
    <property type="protein sequence ID" value="PAB57322.1"/>
    <property type="molecule type" value="Genomic_DNA"/>
</dbReference>
<evidence type="ECO:0000256" key="2">
    <source>
        <dbReference type="SAM" id="Phobius"/>
    </source>
</evidence>
<feature type="compositionally biased region" description="Basic and acidic residues" evidence="1">
    <location>
        <begin position="762"/>
        <end position="780"/>
    </location>
</feature>
<dbReference type="Pfam" id="PF26635">
    <property type="entry name" value="DUF8208"/>
    <property type="match status" value="1"/>
</dbReference>
<reference evidence="4 5" key="1">
    <citation type="submission" date="2017-05" db="EMBL/GenBank/DDBJ databases">
        <title>Lactobacillus johnsonii from commercial turkeys.</title>
        <authorList>
            <person name="Johnson T.J."/>
            <person name="Youmans B."/>
        </authorList>
    </citation>
    <scope>NUCLEOTIDE SEQUENCE [LARGE SCALE GENOMIC DNA]</scope>
    <source>
        <strain evidence="4 5">UMNLJ114</strain>
    </source>
</reference>
<feature type="compositionally biased region" description="Low complexity" evidence="1">
    <location>
        <begin position="927"/>
        <end position="940"/>
    </location>
</feature>
<dbReference type="NCBIfam" id="NF045890">
    <property type="entry name" value="conj_pls20_p028"/>
    <property type="match status" value="1"/>
</dbReference>
<feature type="compositionally biased region" description="Basic and acidic residues" evidence="1">
    <location>
        <begin position="849"/>
        <end position="864"/>
    </location>
</feature>
<dbReference type="Gene3D" id="1.20.1270.90">
    <property type="entry name" value="AF1782-like"/>
    <property type="match status" value="1"/>
</dbReference>
<protein>
    <recommendedName>
        <fullName evidence="3">DUF8208 domain-containing protein</fullName>
    </recommendedName>
</protein>
<dbReference type="AlphaFoldDB" id="A0A267MD62"/>
<evidence type="ECO:0000313" key="4">
    <source>
        <dbReference type="EMBL" id="PAB57322.1"/>
    </source>
</evidence>
<feature type="domain" description="DUF8208" evidence="3">
    <location>
        <begin position="53"/>
        <end position="436"/>
    </location>
</feature>
<feature type="region of interest" description="Disordered" evidence="1">
    <location>
        <begin position="1045"/>
        <end position="1069"/>
    </location>
</feature>
<proteinExistence type="predicted"/>
<accession>A0A267MD62</accession>
<keyword evidence="2" id="KW-1133">Transmembrane helix</keyword>
<evidence type="ECO:0000313" key="5">
    <source>
        <dbReference type="Proteomes" id="UP000216008"/>
    </source>
</evidence>
<feature type="region of interest" description="Disordered" evidence="1">
    <location>
        <begin position="652"/>
        <end position="1004"/>
    </location>
</feature>
<evidence type="ECO:0000259" key="3">
    <source>
        <dbReference type="Pfam" id="PF26635"/>
    </source>
</evidence>
<feature type="compositionally biased region" description="Basic and acidic residues" evidence="1">
    <location>
        <begin position="669"/>
        <end position="684"/>
    </location>
</feature>
<feature type="transmembrane region" description="Helical" evidence="2">
    <location>
        <begin position="102"/>
        <end position="123"/>
    </location>
</feature>
<dbReference type="InterPro" id="IPR058066">
    <property type="entry name" value="pXO2-14_N"/>
</dbReference>
<evidence type="ECO:0000256" key="1">
    <source>
        <dbReference type="SAM" id="MobiDB-lite"/>
    </source>
</evidence>
<gene>
    <name evidence="4" type="ORF">A3Q24_00305</name>
</gene>
<sequence length="1069" mass="116604">MGTKLLILAQSYIFTGWIDLGKAISDMFGGGDSKDDLINAANSLDNIRPYLHFQDAVGQVFNWIKWGIIKGVYSMANAAENLATNSLDFSKILQDAGLNKWIQGYVLGAAAAVMIAVLVWIGIKMMLGKEKTPVQNVILQAIIATFLIFNLQPLTNWVVDQSTNIYKAEVTEGNSSSIPFEIIKGNTNDIAYLVYNNWPDFGTKKDSGKIKTLTDEDYGYNGWGGKDGKKSFDRLSATNLASAITPDTVDAMEKTAEKLQKDHNWKTLKFKPKYLKYQLIDGGDKPAAVKIGKSSVPFSNSYSGGYQRYTVAFLPVVVSLLALSVAFLFITYVIIKSFLDLAIMQILALLIFSTDLDSGARTKAAIQDMFTAALTIALQGFELAFYRIVVNFMTNADMGPILYCVAMLAATAMLWTGSSKTAKFFGVDTGAQKGWAMGAIAANQTAGLFKKGAGLIGGSVKGTAKMAHKAVDLGGAGKTGVAAAKEAHSNGKTWADSLHEGYNASHAKSQLKKDFLNGGGSRHQWNKANRTGLVPTTVSEMADRMKQNNGLTDNEYNMLRKPTSDKNRYEDFALNHADTAQKSGLKSSIDAAKSALYTAYPVRNNSQEVAEARKDLRHAVKEGKQTINDPNATDKEMDQAKSKIDVAAERYRKATGMTPPNIPPTPNRSEADENTKVDESKDKITTPPNIDQTTDSKDDDKPPVPPVPPINTEAKEMPKVSEENVQGQSNKKKILEKSTPDEVTKSKEKAKESIVTNNEPDDPSKETKDNKVNELPKVSEEQIQGQDNRKHITEKGGTNQITKAKEKGINQKINSQDDEKKDDIPTNTVASETTKLSEEQVQGQGTRKNIIEKGGVDQISKIKDQTNNPSTITNEKTIENSTPSSPTTEANTVSEEQIQGHGGSKNVIEKTDPQSVTITKDKSGRPTITTTTTSQTSAVTNPEVIQPDTQEQTIQESPQKVNITKTGGSQDITISSQPSSTNTTVSETPTKFAAPDPTLVSNNPSAPTLESVLHGKHFVKHYTQNVKQDVTTEINREQIDHHIDKFNKKVDFKSTGSNNIAPKPPRKDK</sequence>
<keyword evidence="2" id="KW-0812">Transmembrane</keyword>
<dbReference type="RefSeq" id="WP_095182395.1">
    <property type="nucleotide sequence ID" value="NZ_NIBD01000002.1"/>
</dbReference>
<name>A0A267MD62_LACJH</name>
<dbReference type="Proteomes" id="UP000216008">
    <property type="component" value="Unassembled WGS sequence"/>
</dbReference>
<feature type="compositionally biased region" description="Basic and acidic residues" evidence="1">
    <location>
        <begin position="733"/>
        <end position="752"/>
    </location>
</feature>
<feature type="region of interest" description="Disordered" evidence="1">
    <location>
        <begin position="621"/>
        <end position="640"/>
    </location>
</feature>
<feature type="transmembrane region" description="Helical" evidence="2">
    <location>
        <begin position="370"/>
        <end position="388"/>
    </location>
</feature>
<feature type="compositionally biased region" description="Basic and acidic residues" evidence="1">
    <location>
        <begin position="803"/>
        <end position="824"/>
    </location>
</feature>